<dbReference type="GO" id="GO:0022625">
    <property type="term" value="C:cytosolic large ribosomal subunit"/>
    <property type="evidence" value="ECO:0007669"/>
    <property type="project" value="TreeGrafter"/>
</dbReference>
<name>A0A381NCJ9_9ZZZZ</name>
<evidence type="ECO:0008006" key="5">
    <source>
        <dbReference type="Google" id="ProtNLM"/>
    </source>
</evidence>
<dbReference type="PANTHER" id="PTHR11545">
    <property type="entry name" value="RIBOSOMAL PROTEIN L13"/>
    <property type="match status" value="1"/>
</dbReference>
<keyword evidence="3" id="KW-0687">Ribonucleoprotein</keyword>
<comment type="similarity">
    <text evidence="1">Belongs to the universal ribosomal protein uL13 family.</text>
</comment>
<dbReference type="InterPro" id="IPR005822">
    <property type="entry name" value="Ribosomal_uL13"/>
</dbReference>
<reference evidence="4" key="1">
    <citation type="submission" date="2018-05" db="EMBL/GenBank/DDBJ databases">
        <authorList>
            <person name="Lanie J.A."/>
            <person name="Ng W.-L."/>
            <person name="Kazmierczak K.M."/>
            <person name="Andrzejewski T.M."/>
            <person name="Davidsen T.M."/>
            <person name="Wayne K.J."/>
            <person name="Tettelin H."/>
            <person name="Glass J.I."/>
            <person name="Rusch D."/>
            <person name="Podicherti R."/>
            <person name="Tsui H.-C.T."/>
            <person name="Winkler M.E."/>
        </authorList>
    </citation>
    <scope>NUCLEOTIDE SEQUENCE</scope>
</reference>
<evidence type="ECO:0000256" key="1">
    <source>
        <dbReference type="ARBA" id="ARBA00006227"/>
    </source>
</evidence>
<dbReference type="PROSITE" id="PS00783">
    <property type="entry name" value="RIBOSOMAL_L13"/>
    <property type="match status" value="1"/>
</dbReference>
<keyword evidence="2" id="KW-0689">Ribosomal protein</keyword>
<dbReference type="PANTHER" id="PTHR11545:SF2">
    <property type="entry name" value="LARGE RIBOSOMAL SUBUNIT PROTEIN UL13M"/>
    <property type="match status" value="1"/>
</dbReference>
<dbReference type="GO" id="GO:0003735">
    <property type="term" value="F:structural constituent of ribosome"/>
    <property type="evidence" value="ECO:0007669"/>
    <property type="project" value="InterPro"/>
</dbReference>
<sequence length="142" mass="16167">MKTYTPKAQDISREWWVVDAAEKPLGRLATEIATVLRGKHKPIFTPHLDTGDNVVVINADKVWLTGRKAEQKTYFRHSGYMGGEKHIPFSRMIKSHPERVVELAVKGMLPKNNLGRVMRKKLRVYAGAEHPHDGQHPKPLNL</sequence>
<accession>A0A381NCJ9</accession>
<organism evidence="4">
    <name type="scientific">marine metagenome</name>
    <dbReference type="NCBI Taxonomy" id="408172"/>
    <lineage>
        <taxon>unclassified sequences</taxon>
        <taxon>metagenomes</taxon>
        <taxon>ecological metagenomes</taxon>
    </lineage>
</organism>
<dbReference type="CDD" id="cd00392">
    <property type="entry name" value="Ribosomal_L13"/>
    <property type="match status" value="1"/>
</dbReference>
<proteinExistence type="inferred from homology"/>
<dbReference type="AlphaFoldDB" id="A0A381NCJ9"/>
<dbReference type="SUPFAM" id="SSF52161">
    <property type="entry name" value="Ribosomal protein L13"/>
    <property type="match status" value="1"/>
</dbReference>
<dbReference type="GO" id="GO:0017148">
    <property type="term" value="P:negative regulation of translation"/>
    <property type="evidence" value="ECO:0007669"/>
    <property type="project" value="TreeGrafter"/>
</dbReference>
<dbReference type="FunFam" id="3.90.1180.10:FF:000001">
    <property type="entry name" value="50S ribosomal protein L13"/>
    <property type="match status" value="1"/>
</dbReference>
<evidence type="ECO:0000313" key="4">
    <source>
        <dbReference type="EMBL" id="SUZ51488.1"/>
    </source>
</evidence>
<protein>
    <recommendedName>
        <fullName evidence="5">50S ribosomal protein L13</fullName>
    </recommendedName>
</protein>
<dbReference type="HAMAP" id="MF_01366">
    <property type="entry name" value="Ribosomal_uL13"/>
    <property type="match status" value="1"/>
</dbReference>
<dbReference type="EMBL" id="UINC01000222">
    <property type="protein sequence ID" value="SUZ51488.1"/>
    <property type="molecule type" value="Genomic_DNA"/>
</dbReference>
<dbReference type="PIRSF" id="PIRSF002181">
    <property type="entry name" value="Ribosomal_L13"/>
    <property type="match status" value="1"/>
</dbReference>
<dbReference type="GO" id="GO:0006412">
    <property type="term" value="P:translation"/>
    <property type="evidence" value="ECO:0007669"/>
    <property type="project" value="InterPro"/>
</dbReference>
<dbReference type="InterPro" id="IPR005823">
    <property type="entry name" value="Ribosomal_uL13_bac-type"/>
</dbReference>
<dbReference type="GO" id="GO:0003729">
    <property type="term" value="F:mRNA binding"/>
    <property type="evidence" value="ECO:0007669"/>
    <property type="project" value="UniProtKB-ARBA"/>
</dbReference>
<dbReference type="InterPro" id="IPR036899">
    <property type="entry name" value="Ribosomal_uL13_sf"/>
</dbReference>
<evidence type="ECO:0000256" key="2">
    <source>
        <dbReference type="ARBA" id="ARBA00022980"/>
    </source>
</evidence>
<dbReference type="Pfam" id="PF00572">
    <property type="entry name" value="Ribosomal_L13"/>
    <property type="match status" value="1"/>
</dbReference>
<evidence type="ECO:0000256" key="3">
    <source>
        <dbReference type="ARBA" id="ARBA00023274"/>
    </source>
</evidence>
<dbReference type="Gene3D" id="3.90.1180.10">
    <property type="entry name" value="Ribosomal protein L13"/>
    <property type="match status" value="1"/>
</dbReference>
<gene>
    <name evidence="4" type="ORF">METZ01_LOCUS4342</name>
</gene>
<dbReference type="InterPro" id="IPR023563">
    <property type="entry name" value="Ribosomal_uL13_CS"/>
</dbReference>
<dbReference type="NCBIfam" id="TIGR01066">
    <property type="entry name" value="rplM_bact"/>
    <property type="match status" value="1"/>
</dbReference>